<dbReference type="InterPro" id="IPR036388">
    <property type="entry name" value="WH-like_DNA-bd_sf"/>
</dbReference>
<keyword evidence="6" id="KW-1185">Reference proteome</keyword>
<dbReference type="RefSeq" id="WP_085285172.1">
    <property type="nucleotide sequence ID" value="NZ_FOBI01000009.1"/>
</dbReference>
<feature type="domain" description="HTH luxR-type" evidence="4">
    <location>
        <begin position="830"/>
        <end position="895"/>
    </location>
</feature>
<dbReference type="Gene3D" id="1.25.40.10">
    <property type="entry name" value="Tetratricopeptide repeat domain"/>
    <property type="match status" value="1"/>
</dbReference>
<protein>
    <submittedName>
        <fullName evidence="5">Transcriptional regulator /transcriptional regulator, LuxR family</fullName>
    </submittedName>
</protein>
<evidence type="ECO:0000256" key="3">
    <source>
        <dbReference type="ARBA" id="ARBA00023163"/>
    </source>
</evidence>
<dbReference type="InterPro" id="IPR011990">
    <property type="entry name" value="TPR-like_helical_dom_sf"/>
</dbReference>
<dbReference type="InterPro" id="IPR059106">
    <property type="entry name" value="WHD_MalT"/>
</dbReference>
<evidence type="ECO:0000256" key="2">
    <source>
        <dbReference type="ARBA" id="ARBA00023125"/>
    </source>
</evidence>
<dbReference type="InterPro" id="IPR016032">
    <property type="entry name" value="Sig_transdc_resp-reg_C-effctor"/>
</dbReference>
<dbReference type="PRINTS" id="PR00038">
    <property type="entry name" value="HTHLUXR"/>
</dbReference>
<evidence type="ECO:0000313" key="6">
    <source>
        <dbReference type="Proteomes" id="UP000199297"/>
    </source>
</evidence>
<dbReference type="PROSITE" id="PS00622">
    <property type="entry name" value="HTH_LUXR_1"/>
    <property type="match status" value="1"/>
</dbReference>
<accession>A0A1H7PE05</accession>
<dbReference type="EMBL" id="FOBI01000009">
    <property type="protein sequence ID" value="SEL33515.1"/>
    <property type="molecule type" value="Genomic_DNA"/>
</dbReference>
<dbReference type="Pfam" id="PF00196">
    <property type="entry name" value="GerE"/>
    <property type="match status" value="1"/>
</dbReference>
<gene>
    <name evidence="5" type="ORF">SAMN05216262_10974</name>
</gene>
<dbReference type="SUPFAM" id="SSF46894">
    <property type="entry name" value="C-terminal effector domain of the bipartite response regulators"/>
    <property type="match status" value="1"/>
</dbReference>
<dbReference type="STRING" id="641665.GCA_002104455_00773"/>
<dbReference type="PANTHER" id="PTHR44688:SF16">
    <property type="entry name" value="DNA-BINDING TRANSCRIPTIONAL ACTIVATOR DEVR_DOSR"/>
    <property type="match status" value="1"/>
</dbReference>
<evidence type="ECO:0000259" key="4">
    <source>
        <dbReference type="PROSITE" id="PS50043"/>
    </source>
</evidence>
<keyword evidence="2" id="KW-0238">DNA-binding</keyword>
<keyword evidence="1" id="KW-0805">Transcription regulation</keyword>
<dbReference type="InterPro" id="IPR027417">
    <property type="entry name" value="P-loop_NTPase"/>
</dbReference>
<organism evidence="5 6">
    <name type="scientific">Colwellia chukchiensis</name>
    <dbReference type="NCBI Taxonomy" id="641665"/>
    <lineage>
        <taxon>Bacteria</taxon>
        <taxon>Pseudomonadati</taxon>
        <taxon>Pseudomonadota</taxon>
        <taxon>Gammaproteobacteria</taxon>
        <taxon>Alteromonadales</taxon>
        <taxon>Colwelliaceae</taxon>
        <taxon>Colwellia</taxon>
    </lineage>
</organism>
<dbReference type="AlphaFoldDB" id="A0A1H7PE05"/>
<dbReference type="Proteomes" id="UP000199297">
    <property type="component" value="Unassembled WGS sequence"/>
</dbReference>
<dbReference type="PANTHER" id="PTHR44688">
    <property type="entry name" value="DNA-BINDING TRANSCRIPTIONAL ACTIVATOR DEVR_DOSR"/>
    <property type="match status" value="1"/>
</dbReference>
<evidence type="ECO:0000256" key="1">
    <source>
        <dbReference type="ARBA" id="ARBA00023015"/>
    </source>
</evidence>
<dbReference type="SMART" id="SM00421">
    <property type="entry name" value="HTH_LUXR"/>
    <property type="match status" value="1"/>
</dbReference>
<name>A0A1H7PE05_9GAMM</name>
<dbReference type="InterPro" id="IPR000792">
    <property type="entry name" value="Tscrpt_reg_LuxR_C"/>
</dbReference>
<dbReference type="GO" id="GO:0003677">
    <property type="term" value="F:DNA binding"/>
    <property type="evidence" value="ECO:0007669"/>
    <property type="project" value="UniProtKB-KW"/>
</dbReference>
<dbReference type="SUPFAM" id="SSF48452">
    <property type="entry name" value="TPR-like"/>
    <property type="match status" value="1"/>
</dbReference>
<dbReference type="CDD" id="cd06170">
    <property type="entry name" value="LuxR_C_like"/>
    <property type="match status" value="1"/>
</dbReference>
<dbReference type="Pfam" id="PF25873">
    <property type="entry name" value="WHD_MalT"/>
    <property type="match status" value="1"/>
</dbReference>
<dbReference type="Gene3D" id="3.40.50.300">
    <property type="entry name" value="P-loop containing nucleotide triphosphate hydrolases"/>
    <property type="match status" value="1"/>
</dbReference>
<dbReference type="Gene3D" id="1.10.10.10">
    <property type="entry name" value="Winged helix-like DNA-binding domain superfamily/Winged helix DNA-binding domain"/>
    <property type="match status" value="1"/>
</dbReference>
<keyword evidence="3" id="KW-0804">Transcription</keyword>
<reference evidence="6" key="1">
    <citation type="submission" date="2016-10" db="EMBL/GenBank/DDBJ databases">
        <authorList>
            <person name="Varghese N."/>
            <person name="Submissions S."/>
        </authorList>
    </citation>
    <scope>NUCLEOTIDE SEQUENCE [LARGE SCALE GENOMIC DNA]</scope>
    <source>
        <strain evidence="6">CGMCC 1.9127</strain>
    </source>
</reference>
<proteinExistence type="predicted"/>
<dbReference type="SUPFAM" id="SSF52540">
    <property type="entry name" value="P-loop containing nucleoside triphosphate hydrolases"/>
    <property type="match status" value="1"/>
</dbReference>
<dbReference type="OrthoDB" id="1123107at2"/>
<dbReference type="GO" id="GO:0006355">
    <property type="term" value="P:regulation of DNA-templated transcription"/>
    <property type="evidence" value="ECO:0007669"/>
    <property type="project" value="InterPro"/>
</dbReference>
<sequence length="898" mass="102753">MQLFQPLSILEQKFRIAEQRVKLTERKDLLERLSSNRHMALTTIISPAGFGKSTLMAQHIKSLNQAEENKTVWIALDASDNEANQFFSLLCHALVFINIADKSLLARANNSSAKADFVSFSQEILNVIQKSQHQIYLLFDDFHFISDPIIAAFIDRLLYYCPKHLHLIITSRVLPSFELSPLYAQGLLFNLSAEELKFSLAETQHLLSEFVSEKQLALLHRQTEGWPVALQLLRLWYQQNPHTDPTRVLTNNIDTLTSYMKEQVFEKFDLATQNFLLKTSFLDRFDIELANYVCEIDNGATIIAGINEQQSLIISLDQEHTSFRYHHLFSDFLQQTFVMTVGESQCNELRSKAALWFAEKTHLNEAISQCVRAKNIQLAKQLLTKAGGWQMILTKGIGYVESLLSHFSKKDITESPTLGLLQCYFYLKLGQVVAAEEQYQVAELIHQDLIASGYESDASTRDFVVMRFIVKIYLDQILETNQLQAINNAIKTFALNDHLGRGTLLAFEALLYNQYAQFELAEQTAVNCSREMQLANCWVGVNYITLHHGQSKAYRGHLESALSLFDHARKLAEEHLGMDSGLQSMAMCLTANIYYQMGQLDKAKALLEHSIIALELRDCWYDIYAVTFKLAINLALADNDEATCYDYLARGEKTARSRKLWRLEMLLDVLAQKVAFHFNHKDLFATLNNKIIREKYWSEELHLWQVKGEYHTLQAIYFLQNNVANKAMFHTEKLLKICTNSKQMIDIAKAKIIQAIAYSSLDSNPKAFNILLDVCQDCAKYKIKQVFYEVPASIEYLLIKFKKHSGHLLSKLALDFINDVINGFKKNSHSDFAKFGLSHREQQLIPLLTQGKSNKQISANLGISENTVKFHLKNLFAKINVSNRNKASIFFISNGYDL</sequence>
<evidence type="ECO:0000313" key="5">
    <source>
        <dbReference type="EMBL" id="SEL33515.1"/>
    </source>
</evidence>
<dbReference type="PROSITE" id="PS50043">
    <property type="entry name" value="HTH_LUXR_2"/>
    <property type="match status" value="1"/>
</dbReference>